<dbReference type="SUPFAM" id="SSF52266">
    <property type="entry name" value="SGNH hydrolase"/>
    <property type="match status" value="1"/>
</dbReference>
<dbReference type="PANTHER" id="PTHR30383">
    <property type="entry name" value="THIOESTERASE 1/PROTEASE 1/LYSOPHOSPHOLIPASE L1"/>
    <property type="match status" value="1"/>
</dbReference>
<evidence type="ECO:0000313" key="3">
    <source>
        <dbReference type="Proteomes" id="UP000001887"/>
    </source>
</evidence>
<feature type="domain" description="SGNH hydrolase-type esterase" evidence="1">
    <location>
        <begin position="329"/>
        <end position="531"/>
    </location>
</feature>
<dbReference type="STRING" id="530564.Psta_2512"/>
<dbReference type="OrthoDB" id="9794725at2"/>
<dbReference type="InterPro" id="IPR036514">
    <property type="entry name" value="SGNH_hydro_sf"/>
</dbReference>
<dbReference type="HOGENOM" id="CLU_497686_0_0_0"/>
<dbReference type="KEGG" id="psl:Psta_2512"/>
<dbReference type="Proteomes" id="UP000001887">
    <property type="component" value="Chromosome"/>
</dbReference>
<dbReference type="EMBL" id="CP001848">
    <property type="protein sequence ID" value="ADB17181.1"/>
    <property type="molecule type" value="Genomic_DNA"/>
</dbReference>
<dbReference type="GO" id="GO:0016788">
    <property type="term" value="F:hydrolase activity, acting on ester bonds"/>
    <property type="evidence" value="ECO:0007669"/>
    <property type="project" value="UniProtKB-ARBA"/>
</dbReference>
<reference evidence="2 3" key="1">
    <citation type="journal article" date="2009" name="Stand. Genomic Sci.">
        <title>Complete genome sequence of Pirellula staleyi type strain (ATCC 27377).</title>
        <authorList>
            <person name="Clum A."/>
            <person name="Tindall B.J."/>
            <person name="Sikorski J."/>
            <person name="Ivanova N."/>
            <person name="Mavrommatis K."/>
            <person name="Lucas S."/>
            <person name="Glavina del Rio T."/>
            <person name="Nolan M."/>
            <person name="Chen F."/>
            <person name="Tice H."/>
            <person name="Pitluck S."/>
            <person name="Cheng J.F."/>
            <person name="Chertkov O."/>
            <person name="Brettin T."/>
            <person name="Han C."/>
            <person name="Detter J.C."/>
            <person name="Kuske C."/>
            <person name="Bruce D."/>
            <person name="Goodwin L."/>
            <person name="Ovchinikova G."/>
            <person name="Pati A."/>
            <person name="Mikhailova N."/>
            <person name="Chen A."/>
            <person name="Palaniappan K."/>
            <person name="Land M."/>
            <person name="Hauser L."/>
            <person name="Chang Y.J."/>
            <person name="Jeffries C.D."/>
            <person name="Chain P."/>
            <person name="Rohde M."/>
            <person name="Goker M."/>
            <person name="Bristow J."/>
            <person name="Eisen J.A."/>
            <person name="Markowitz V."/>
            <person name="Hugenholtz P."/>
            <person name="Kyrpides N.C."/>
            <person name="Klenk H.P."/>
            <person name="Lapidus A."/>
        </authorList>
    </citation>
    <scope>NUCLEOTIDE SEQUENCE [LARGE SCALE GENOMIC DNA]</scope>
    <source>
        <strain evidence="3">ATCC 27377 / DSM 6068 / ICPB 4128</strain>
    </source>
</reference>
<dbReference type="Gene3D" id="3.40.50.1110">
    <property type="entry name" value="SGNH hydrolase"/>
    <property type="match status" value="1"/>
</dbReference>
<name>D2R5J9_PIRSD</name>
<evidence type="ECO:0000259" key="1">
    <source>
        <dbReference type="Pfam" id="PF13472"/>
    </source>
</evidence>
<keyword evidence="3" id="KW-1185">Reference proteome</keyword>
<dbReference type="eggNOG" id="COG2755">
    <property type="taxonomic scope" value="Bacteria"/>
</dbReference>
<accession>D2R5J9</accession>
<protein>
    <submittedName>
        <fullName evidence="2">Lipolytic protein G-D-S-L family</fullName>
    </submittedName>
</protein>
<sequence precursor="true">MKVRPFVTGVGLLLVVFAAIENHASFGAEVSGAIENPGEQFSPAADFQLTADTTFGWRTGRLSGAINLAGHTLTIDTGGGNRTTLDGAISGAGNLVWIGGGAPTLQTAPSFLGGESPSSFTGTLTITQGTLALAKPMNVAAFAGKLLVLGGGKNQAIVRLDQSEQLPDDCVVRMLGEHEARIWTSGNSETLGPLDLQTHGTLDLGEGDSSLCFADSSAVRWDLSKTLTIEQWTTGRDKVAFGTSATGLTDQQLARIGFANPSQHPPGLYSAKIGSDGAVVPGVKIAAKNAPFDLSENARAEREKLYAVQGLAHIAAADSPLQQGMSLSFFGDSITWQDVYLAKIRAAIAAGETTRKLEIKCINRGINGGGVLAVRDGSEKAAYVSEAERDGRQAALAEVIAADKSSVAVVFIGINDVWWRDTTPEVFETTLRDIAATCRQNRTKLVLATLAIYQEKPDGTNPLDKKCDAFAELTRTVAKAEKVTLVDLRSAMIAYLQNHNAQLRVDGMVVSRESGLLTYDGVHPSEEGNRLLAELISDGVVRALRSE</sequence>
<dbReference type="InterPro" id="IPR051532">
    <property type="entry name" value="Ester_Hydrolysis_Enzymes"/>
</dbReference>
<dbReference type="Pfam" id="PF13472">
    <property type="entry name" value="Lipase_GDSL_2"/>
    <property type="match status" value="1"/>
</dbReference>
<organism evidence="2 3">
    <name type="scientific">Pirellula staleyi (strain ATCC 27377 / DSM 6068 / ICPB 4128)</name>
    <name type="common">Pirella staleyi</name>
    <dbReference type="NCBI Taxonomy" id="530564"/>
    <lineage>
        <taxon>Bacteria</taxon>
        <taxon>Pseudomonadati</taxon>
        <taxon>Planctomycetota</taxon>
        <taxon>Planctomycetia</taxon>
        <taxon>Pirellulales</taxon>
        <taxon>Pirellulaceae</taxon>
        <taxon>Pirellula</taxon>
    </lineage>
</organism>
<evidence type="ECO:0000313" key="2">
    <source>
        <dbReference type="EMBL" id="ADB17181.1"/>
    </source>
</evidence>
<dbReference type="AlphaFoldDB" id="D2R5J9"/>
<gene>
    <name evidence="2" type="ordered locus">Psta_2512</name>
</gene>
<proteinExistence type="predicted"/>
<dbReference type="InterPro" id="IPR013830">
    <property type="entry name" value="SGNH_hydro"/>
</dbReference>